<dbReference type="RefSeq" id="WP_020511843.1">
    <property type="nucleotide sequence ID" value="NZ_JBIAZU010000011.1"/>
</dbReference>
<feature type="transmembrane region" description="Helical" evidence="1">
    <location>
        <begin position="157"/>
        <end position="182"/>
    </location>
</feature>
<feature type="transmembrane region" description="Helical" evidence="1">
    <location>
        <begin position="98"/>
        <end position="122"/>
    </location>
</feature>
<keyword evidence="3" id="KW-1185">Reference proteome</keyword>
<comment type="caution">
    <text evidence="2">The sequence shown here is derived from an EMBL/GenBank/DDBJ whole genome shotgun (WGS) entry which is preliminary data.</text>
</comment>
<keyword evidence="1" id="KW-0812">Transmembrane</keyword>
<feature type="transmembrane region" description="Helical" evidence="1">
    <location>
        <begin position="306"/>
        <end position="330"/>
    </location>
</feature>
<dbReference type="InterPro" id="IPR056926">
    <property type="entry name" value="FLQE3_permease"/>
</dbReference>
<keyword evidence="1" id="KW-1133">Transmembrane helix</keyword>
<evidence type="ECO:0000313" key="2">
    <source>
        <dbReference type="EMBL" id="MFF5297331.1"/>
    </source>
</evidence>
<organism evidence="2 3">
    <name type="scientific">Paractinoplanes globisporus</name>
    <dbReference type="NCBI Taxonomy" id="113565"/>
    <lineage>
        <taxon>Bacteria</taxon>
        <taxon>Bacillati</taxon>
        <taxon>Actinomycetota</taxon>
        <taxon>Actinomycetes</taxon>
        <taxon>Micromonosporales</taxon>
        <taxon>Micromonosporaceae</taxon>
        <taxon>Paractinoplanes</taxon>
    </lineage>
</organism>
<dbReference type="Pfam" id="PF24686">
    <property type="entry name" value="FLQE3_permease"/>
    <property type="match status" value="1"/>
</dbReference>
<feature type="transmembrane region" description="Helical" evidence="1">
    <location>
        <begin position="30"/>
        <end position="51"/>
    </location>
</feature>
<accession>A0ABW6WYN5</accession>
<keyword evidence="1" id="KW-0472">Membrane</keyword>
<protein>
    <submittedName>
        <fullName evidence="2">Uncharacterized protein</fullName>
    </submittedName>
</protein>
<feature type="transmembrane region" description="Helical" evidence="1">
    <location>
        <begin position="456"/>
        <end position="473"/>
    </location>
</feature>
<feature type="transmembrane region" description="Helical" evidence="1">
    <location>
        <begin position="351"/>
        <end position="371"/>
    </location>
</feature>
<feature type="transmembrane region" description="Helical" evidence="1">
    <location>
        <begin position="416"/>
        <end position="436"/>
    </location>
</feature>
<feature type="transmembrane region" description="Helical" evidence="1">
    <location>
        <begin position="128"/>
        <end position="150"/>
    </location>
</feature>
<dbReference type="Proteomes" id="UP001602245">
    <property type="component" value="Unassembled WGS sequence"/>
</dbReference>
<reference evidence="2 3" key="1">
    <citation type="submission" date="2024-10" db="EMBL/GenBank/DDBJ databases">
        <title>The Natural Products Discovery Center: Release of the First 8490 Sequenced Strains for Exploring Actinobacteria Biosynthetic Diversity.</title>
        <authorList>
            <person name="Kalkreuter E."/>
            <person name="Kautsar S.A."/>
            <person name="Yang D."/>
            <person name="Bader C.D."/>
            <person name="Teijaro C.N."/>
            <person name="Fluegel L."/>
            <person name="Davis C.M."/>
            <person name="Simpson J.R."/>
            <person name="Lauterbach L."/>
            <person name="Steele A.D."/>
            <person name="Gui C."/>
            <person name="Meng S."/>
            <person name="Li G."/>
            <person name="Viehrig K."/>
            <person name="Ye F."/>
            <person name="Su P."/>
            <person name="Kiefer A.F."/>
            <person name="Nichols A."/>
            <person name="Cepeda A.J."/>
            <person name="Yan W."/>
            <person name="Fan B."/>
            <person name="Jiang Y."/>
            <person name="Adhikari A."/>
            <person name="Zheng C.-J."/>
            <person name="Schuster L."/>
            <person name="Cowan T.M."/>
            <person name="Smanski M.J."/>
            <person name="Chevrette M.G."/>
            <person name="De Carvalho L.P.S."/>
            <person name="Shen B."/>
        </authorList>
    </citation>
    <scope>NUCLEOTIDE SEQUENCE [LARGE SCALE GENOMIC DNA]</scope>
    <source>
        <strain evidence="2 3">NPDC000087</strain>
    </source>
</reference>
<feature type="transmembrane region" description="Helical" evidence="1">
    <location>
        <begin position="266"/>
        <end position="286"/>
    </location>
</feature>
<feature type="transmembrane region" description="Helical" evidence="1">
    <location>
        <begin position="383"/>
        <end position="404"/>
    </location>
</feature>
<feature type="transmembrane region" description="Helical" evidence="1">
    <location>
        <begin position="57"/>
        <end position="77"/>
    </location>
</feature>
<name>A0ABW6WYN5_9ACTN</name>
<dbReference type="EMBL" id="JBIAZU010000011">
    <property type="protein sequence ID" value="MFF5297331.1"/>
    <property type="molecule type" value="Genomic_DNA"/>
</dbReference>
<evidence type="ECO:0000256" key="1">
    <source>
        <dbReference type="SAM" id="Phobius"/>
    </source>
</evidence>
<proteinExistence type="predicted"/>
<sequence length="481" mass="49580">MTAHLAVAPSRLAALSALESRIQWRQGVPVAVLGLAACWSVLLALLPGAVARVASPYLLFVEVMTVGTLFAGALTVTERATGASAALGVTPARPWERLAARLAPLGVLTAASAVPVLVAGGLSGRLGAALPAVVLCTLLLLAVAVGVAASRDEFVDFMVALVVPVALLLVVPLAVSLGLLPGPWWYAVPTTGVLALLRGDSLFAAGPVAAYVALWAVLAAGYAVRRLRAGHEVAPGRSGSRARPLPERPRWLVFPRADLRNITRDSMLAAVALSPLLLALALRLGYPPLAAWLLDSRGLDLGPYASALAILAVAVHVPVSFGMTAALIVLDDLEEGTLAVVRVSPLGVARYLAYRLTAVTLLSAVGLAIAAPLSGLVPASATAALLLLAVPLGPLVTVATLATARTRVQGVTADKLLALPVYLPVAAWWLTGPAALLLAPLPTYWIVRSWSGPDPAGLLAGLVCLAAWLIPLTRRAFQRLA</sequence>
<feature type="transmembrane region" description="Helical" evidence="1">
    <location>
        <begin position="202"/>
        <end position="224"/>
    </location>
</feature>
<evidence type="ECO:0000313" key="3">
    <source>
        <dbReference type="Proteomes" id="UP001602245"/>
    </source>
</evidence>
<gene>
    <name evidence="2" type="ORF">ACFY35_48555</name>
</gene>